<gene>
    <name evidence="3" type="ORF">D917_03118</name>
</gene>
<feature type="region of interest" description="Disordered" evidence="1">
    <location>
        <begin position="335"/>
        <end position="365"/>
    </location>
</feature>
<sequence length="365" mass="41185">MGRKGFEQRLQHQLTYHHPVAVCKFQNRHGNHGKIIIHAIYQSSKSTNVINHTPILDCDSGELLNMRSTIDVILRLLVLTTSPTGVWPFGETFSEQHNLFLPYDQDMLCNEGTRWSCFCSASSKMNQSSLCAFNFDHLQAVGVQFDGCSLQLNRTVRHGQSYEQFIKDYLAWWIREECSIANCFGVEQTRISNLNSSQIVFIQAECSFADVNITRLSFVVAADSNAEQPNWIPASTVASILNARLHLLQNVLSTDHLVIETVIIHQPAPTLPPTLDEIPQNEPPTKYTPIHIIYLTASLAIAIVLIAWAYSCYIFTRSSRRCSFCQSKEKPVRSSAQRKSLFRTSSGSECSELTQIESETVQTDH</sequence>
<comment type="caution">
    <text evidence="3">The sequence shown here is derived from an EMBL/GenBank/DDBJ whole genome shotgun (WGS) entry which is preliminary data.</text>
</comment>
<proteinExistence type="predicted"/>
<accession>A0A1Y3EAM8</accession>
<dbReference type="Proteomes" id="UP000243006">
    <property type="component" value="Unassembled WGS sequence"/>
</dbReference>
<evidence type="ECO:0000313" key="4">
    <source>
        <dbReference type="Proteomes" id="UP000243006"/>
    </source>
</evidence>
<evidence type="ECO:0000256" key="2">
    <source>
        <dbReference type="SAM" id="Phobius"/>
    </source>
</evidence>
<feature type="transmembrane region" description="Helical" evidence="2">
    <location>
        <begin position="292"/>
        <end position="315"/>
    </location>
</feature>
<dbReference type="EMBL" id="LVZM01018301">
    <property type="protein sequence ID" value="OUC42075.1"/>
    <property type="molecule type" value="Genomic_DNA"/>
</dbReference>
<organism evidence="3 4">
    <name type="scientific">Trichinella nativa</name>
    <dbReference type="NCBI Taxonomy" id="6335"/>
    <lineage>
        <taxon>Eukaryota</taxon>
        <taxon>Metazoa</taxon>
        <taxon>Ecdysozoa</taxon>
        <taxon>Nematoda</taxon>
        <taxon>Enoplea</taxon>
        <taxon>Dorylaimia</taxon>
        <taxon>Trichinellida</taxon>
        <taxon>Trichinellidae</taxon>
        <taxon>Trichinella</taxon>
    </lineage>
</organism>
<name>A0A1Y3EAM8_9BILA</name>
<keyword evidence="2" id="KW-0472">Membrane</keyword>
<evidence type="ECO:0000313" key="3">
    <source>
        <dbReference type="EMBL" id="OUC42075.1"/>
    </source>
</evidence>
<evidence type="ECO:0000256" key="1">
    <source>
        <dbReference type="SAM" id="MobiDB-lite"/>
    </source>
</evidence>
<keyword evidence="2" id="KW-1133">Transmembrane helix</keyword>
<protein>
    <submittedName>
        <fullName evidence="3">Uncharacterized protein</fullName>
    </submittedName>
</protein>
<keyword evidence="2" id="KW-0812">Transmembrane</keyword>
<dbReference type="AlphaFoldDB" id="A0A1Y3EAM8"/>
<reference evidence="3 4" key="1">
    <citation type="submission" date="2015-04" db="EMBL/GenBank/DDBJ databases">
        <title>Draft genome of the roundworm Trichinella nativa.</title>
        <authorList>
            <person name="Mitreva M."/>
        </authorList>
    </citation>
    <scope>NUCLEOTIDE SEQUENCE [LARGE SCALE GENOMIC DNA]</scope>
    <source>
        <strain evidence="3 4">ISS45</strain>
    </source>
</reference>